<dbReference type="InterPro" id="IPR011973">
    <property type="entry name" value="PaaD"/>
</dbReference>
<organism evidence="4 5">
    <name type="scientific">Brachymonas denitrificans DSM 15123</name>
    <dbReference type="NCBI Taxonomy" id="1121117"/>
    <lineage>
        <taxon>Bacteria</taxon>
        <taxon>Pseudomonadati</taxon>
        <taxon>Pseudomonadota</taxon>
        <taxon>Betaproteobacteria</taxon>
        <taxon>Burkholderiales</taxon>
        <taxon>Comamonadaceae</taxon>
        <taxon>Brachymonas</taxon>
    </lineage>
</organism>
<dbReference type="Gene3D" id="3.10.129.10">
    <property type="entry name" value="Hotdog Thioesterase"/>
    <property type="match status" value="1"/>
</dbReference>
<dbReference type="NCBIfam" id="TIGR00369">
    <property type="entry name" value="unchar_dom_1"/>
    <property type="match status" value="1"/>
</dbReference>
<sequence length="150" mass="15982">MSNNTAEQQLALAVAEAMWSRDQAAQALGMAIVEVRPGYAVLTMKVRPDMVNGHHICHGGLIFTLADTAFAYACNSYNHNTVASACHIDFLSPGKEGDLLEAEAVERSLSGRTGVYDITVRVAGGKTVALFRGKSYRIQGEVIAGLQQAG</sequence>
<evidence type="ECO:0000313" key="5">
    <source>
        <dbReference type="Proteomes" id="UP000199531"/>
    </source>
</evidence>
<dbReference type="Pfam" id="PF03061">
    <property type="entry name" value="4HBT"/>
    <property type="match status" value="1"/>
</dbReference>
<dbReference type="RefSeq" id="WP_091814909.1">
    <property type="nucleotide sequence ID" value="NZ_FOCW01000001.1"/>
</dbReference>
<gene>
    <name evidence="4" type="ORF">SAMN02745977_01141</name>
</gene>
<dbReference type="CDD" id="cd03443">
    <property type="entry name" value="PaaI_thioesterase"/>
    <property type="match status" value="1"/>
</dbReference>
<evidence type="ECO:0000256" key="1">
    <source>
        <dbReference type="ARBA" id="ARBA00008324"/>
    </source>
</evidence>
<dbReference type="GO" id="GO:0016289">
    <property type="term" value="F:acyl-CoA hydrolase activity"/>
    <property type="evidence" value="ECO:0007669"/>
    <property type="project" value="TreeGrafter"/>
</dbReference>
<evidence type="ECO:0000259" key="3">
    <source>
        <dbReference type="Pfam" id="PF03061"/>
    </source>
</evidence>
<feature type="domain" description="Thioesterase" evidence="3">
    <location>
        <begin position="55"/>
        <end position="128"/>
    </location>
</feature>
<proteinExistence type="inferred from homology"/>
<dbReference type="SUPFAM" id="SSF54637">
    <property type="entry name" value="Thioesterase/thiol ester dehydrase-isomerase"/>
    <property type="match status" value="1"/>
</dbReference>
<dbReference type="FunFam" id="3.10.129.10:FF:000022">
    <property type="entry name" value="Phenylacetic acid degradation protein"/>
    <property type="match status" value="1"/>
</dbReference>
<evidence type="ECO:0000256" key="2">
    <source>
        <dbReference type="ARBA" id="ARBA00022801"/>
    </source>
</evidence>
<dbReference type="InterPro" id="IPR052723">
    <property type="entry name" value="Acyl-CoA_thioesterase_PaaI"/>
</dbReference>
<dbReference type="PANTHER" id="PTHR42856">
    <property type="entry name" value="ACYL-COENZYME A THIOESTERASE PAAI"/>
    <property type="match status" value="1"/>
</dbReference>
<accession>A0A1H8FPW9</accession>
<evidence type="ECO:0000313" key="4">
    <source>
        <dbReference type="EMBL" id="SEN33851.1"/>
    </source>
</evidence>
<dbReference type="InterPro" id="IPR029069">
    <property type="entry name" value="HotDog_dom_sf"/>
</dbReference>
<dbReference type="EMBL" id="FOCW01000001">
    <property type="protein sequence ID" value="SEN33851.1"/>
    <property type="molecule type" value="Genomic_DNA"/>
</dbReference>
<comment type="similarity">
    <text evidence="1">Belongs to the thioesterase PaaI family.</text>
</comment>
<dbReference type="NCBIfam" id="TIGR02286">
    <property type="entry name" value="PaaD"/>
    <property type="match status" value="1"/>
</dbReference>
<dbReference type="OrthoDB" id="32575at2"/>
<keyword evidence="5" id="KW-1185">Reference proteome</keyword>
<name>A0A1H8FPW9_9BURK</name>
<dbReference type="AlphaFoldDB" id="A0A1H8FPW9"/>
<reference evidence="4 5" key="1">
    <citation type="submission" date="2016-10" db="EMBL/GenBank/DDBJ databases">
        <authorList>
            <person name="de Groot N.N."/>
        </authorList>
    </citation>
    <scope>NUCLEOTIDE SEQUENCE [LARGE SCALE GENOMIC DNA]</scope>
    <source>
        <strain evidence="4 5">DSM 15123</strain>
    </source>
</reference>
<dbReference type="InterPro" id="IPR003736">
    <property type="entry name" value="PAAI_dom"/>
</dbReference>
<dbReference type="STRING" id="1121117.SAMN02745977_01141"/>
<protein>
    <submittedName>
        <fullName evidence="4">Acyl-CoA thioesterase</fullName>
    </submittedName>
</protein>
<dbReference type="Proteomes" id="UP000199531">
    <property type="component" value="Unassembled WGS sequence"/>
</dbReference>
<keyword evidence="2" id="KW-0378">Hydrolase</keyword>
<dbReference type="PANTHER" id="PTHR42856:SF1">
    <property type="entry name" value="ACYL-COENZYME A THIOESTERASE PAAI"/>
    <property type="match status" value="1"/>
</dbReference>
<dbReference type="InterPro" id="IPR006683">
    <property type="entry name" value="Thioestr_dom"/>
</dbReference>